<reference evidence="2" key="1">
    <citation type="submission" date="2022-12" db="EMBL/GenBank/DDBJ databases">
        <authorList>
            <person name="Mo P."/>
        </authorList>
    </citation>
    <scope>NUCLEOTIDE SEQUENCE [LARGE SCALE GENOMIC DNA]</scope>
    <source>
        <strain evidence="2">HUAS 3-15</strain>
    </source>
</reference>
<dbReference type="Proteomes" id="UP001212821">
    <property type="component" value="Chromosome"/>
</dbReference>
<protein>
    <recommendedName>
        <fullName evidence="3">DUF4034 domain-containing protein</fullName>
    </recommendedName>
</protein>
<proteinExistence type="predicted"/>
<dbReference type="EMBL" id="CP115450">
    <property type="protein sequence ID" value="WBP90625.1"/>
    <property type="molecule type" value="Genomic_DNA"/>
</dbReference>
<evidence type="ECO:0008006" key="3">
    <source>
        <dbReference type="Google" id="ProtNLM"/>
    </source>
</evidence>
<keyword evidence="2" id="KW-1185">Reference proteome</keyword>
<dbReference type="RefSeq" id="WP_270149529.1">
    <property type="nucleotide sequence ID" value="NZ_CP115450.1"/>
</dbReference>
<organism evidence="1 2">
    <name type="scientific">Kitasatospora cathayae</name>
    <dbReference type="NCBI Taxonomy" id="3004092"/>
    <lineage>
        <taxon>Bacteria</taxon>
        <taxon>Bacillati</taxon>
        <taxon>Actinomycetota</taxon>
        <taxon>Actinomycetes</taxon>
        <taxon>Kitasatosporales</taxon>
        <taxon>Streptomycetaceae</taxon>
        <taxon>Kitasatospora</taxon>
    </lineage>
</organism>
<sequence length="358" mass="40391">MVFLSLVVLVVLVVVAGRFVVSRVARERRSLRETELRRRLVPREQLVLRGDEPSAELATALDAAEGGDWRPVAEYLAEADADRDRDANRRWMRMEPLSTAAAKEDHWLRLWREEEPRSAVAALLQTDALVGLAWEIRTDRYASEVTMEQARGFHRVLREAEQAAREAVELAPAEDPNPWVAQIAIAMGLGWSHEDFRELWAEVTARDPHHLRAHEGALQYWCAKWHGSHELMHAFVDAALVDAPAGSLLTTLRVRAYLEQNTRDKAGAAAYRTPEFTAAVDALLADLEQADPAHPQLQTARGWAAWSLVMNARVALAFEQFQLMGREVAGPWLNYDDPRTAFDRMREITVQAIGRAKV</sequence>
<gene>
    <name evidence="1" type="ORF">O1G21_35340</name>
</gene>
<name>A0ABY7QD70_9ACTN</name>
<evidence type="ECO:0000313" key="2">
    <source>
        <dbReference type="Proteomes" id="UP001212821"/>
    </source>
</evidence>
<accession>A0ABY7QD70</accession>
<evidence type="ECO:0000313" key="1">
    <source>
        <dbReference type="EMBL" id="WBP90625.1"/>
    </source>
</evidence>